<organism evidence="4 5">
    <name type="scientific">Rehaibacterium terrae</name>
    <dbReference type="NCBI Taxonomy" id="1341696"/>
    <lineage>
        <taxon>Bacteria</taxon>
        <taxon>Pseudomonadati</taxon>
        <taxon>Pseudomonadota</taxon>
        <taxon>Gammaproteobacteria</taxon>
        <taxon>Lysobacterales</taxon>
        <taxon>Lysobacteraceae</taxon>
        <taxon>Rehaibacterium</taxon>
    </lineage>
</organism>
<gene>
    <name evidence="4" type="ORF">HNQ58_001252</name>
</gene>
<dbReference type="InterPro" id="IPR001802">
    <property type="entry name" value="MerP/CopZ"/>
</dbReference>
<dbReference type="Pfam" id="PF00403">
    <property type="entry name" value="HMA"/>
    <property type="match status" value="1"/>
</dbReference>
<dbReference type="PRINTS" id="PR00946">
    <property type="entry name" value="HGSCAVENGER"/>
</dbReference>
<dbReference type="Proteomes" id="UP000519004">
    <property type="component" value="Unassembled WGS sequence"/>
</dbReference>
<comment type="caution">
    <text evidence="4">The sequence shown here is derived from an EMBL/GenBank/DDBJ whole genome shotgun (WGS) entry which is preliminary data.</text>
</comment>
<feature type="chain" id="PRO_5031482881" evidence="2">
    <location>
        <begin position="20"/>
        <end position="95"/>
    </location>
</feature>
<feature type="signal peptide" evidence="2">
    <location>
        <begin position="1"/>
        <end position="19"/>
    </location>
</feature>
<keyword evidence="2" id="KW-0732">Signal</keyword>
<dbReference type="FunFam" id="3.30.70.100:FF:000001">
    <property type="entry name" value="ATPase copper transporting beta"/>
    <property type="match status" value="1"/>
</dbReference>
<dbReference type="PROSITE" id="PS50846">
    <property type="entry name" value="HMA_2"/>
    <property type="match status" value="1"/>
</dbReference>
<dbReference type="SUPFAM" id="SSF55008">
    <property type="entry name" value="HMA, heavy metal-associated domain"/>
    <property type="match status" value="1"/>
</dbReference>
<protein>
    <submittedName>
        <fullName evidence="4">Mercuric ion binding protein</fullName>
    </submittedName>
</protein>
<keyword evidence="5" id="KW-1185">Reference proteome</keyword>
<name>A0A7W7XZJ0_9GAMM</name>
<accession>A0A7W7XZJ0</accession>
<dbReference type="InterPro" id="IPR036163">
    <property type="entry name" value="HMA_dom_sf"/>
</dbReference>
<proteinExistence type="predicted"/>
<feature type="domain" description="HMA" evidence="3">
    <location>
        <begin position="23"/>
        <end position="89"/>
    </location>
</feature>
<dbReference type="Gene3D" id="3.30.70.100">
    <property type="match status" value="1"/>
</dbReference>
<evidence type="ECO:0000313" key="5">
    <source>
        <dbReference type="Proteomes" id="UP000519004"/>
    </source>
</evidence>
<evidence type="ECO:0000313" key="4">
    <source>
        <dbReference type="EMBL" id="MBB5015354.1"/>
    </source>
</evidence>
<evidence type="ECO:0000256" key="2">
    <source>
        <dbReference type="SAM" id="SignalP"/>
    </source>
</evidence>
<dbReference type="CDD" id="cd00371">
    <property type="entry name" value="HMA"/>
    <property type="match status" value="1"/>
</dbReference>
<dbReference type="RefSeq" id="WP_183948048.1">
    <property type="nucleotide sequence ID" value="NZ_JACHHX010000007.1"/>
</dbReference>
<dbReference type="AlphaFoldDB" id="A0A7W7XZJ0"/>
<dbReference type="InterPro" id="IPR006121">
    <property type="entry name" value="HMA_dom"/>
</dbReference>
<reference evidence="4 5" key="1">
    <citation type="submission" date="2020-08" db="EMBL/GenBank/DDBJ databases">
        <title>Genomic Encyclopedia of Type Strains, Phase IV (KMG-IV): sequencing the most valuable type-strain genomes for metagenomic binning, comparative biology and taxonomic classification.</title>
        <authorList>
            <person name="Goeker M."/>
        </authorList>
    </citation>
    <scope>NUCLEOTIDE SEQUENCE [LARGE SCALE GENOMIC DNA]</scope>
    <source>
        <strain evidence="4 5">DSM 25897</strain>
    </source>
</reference>
<evidence type="ECO:0000256" key="1">
    <source>
        <dbReference type="ARBA" id="ARBA00022723"/>
    </source>
</evidence>
<dbReference type="GO" id="GO:0046872">
    <property type="term" value="F:metal ion binding"/>
    <property type="evidence" value="ECO:0007669"/>
    <property type="project" value="UniProtKB-KW"/>
</dbReference>
<evidence type="ECO:0000259" key="3">
    <source>
        <dbReference type="PROSITE" id="PS50846"/>
    </source>
</evidence>
<sequence>MRKRVVAAVLAGWLALAAAATPERVVLSVRNMTCPACGITIQKALARLEGVGEVVVDPRAGTVAVVFDPQRADVPAIVKAVTDAGFPAHVSERDD</sequence>
<keyword evidence="1" id="KW-0479">Metal-binding</keyword>
<dbReference type="EMBL" id="JACHHX010000007">
    <property type="protein sequence ID" value="MBB5015354.1"/>
    <property type="molecule type" value="Genomic_DNA"/>
</dbReference>